<organism evidence="2 3">
    <name type="scientific">Mucuna pruriens</name>
    <name type="common">Velvet bean</name>
    <name type="synonym">Dolichos pruriens</name>
    <dbReference type="NCBI Taxonomy" id="157652"/>
    <lineage>
        <taxon>Eukaryota</taxon>
        <taxon>Viridiplantae</taxon>
        <taxon>Streptophyta</taxon>
        <taxon>Embryophyta</taxon>
        <taxon>Tracheophyta</taxon>
        <taxon>Spermatophyta</taxon>
        <taxon>Magnoliopsida</taxon>
        <taxon>eudicotyledons</taxon>
        <taxon>Gunneridae</taxon>
        <taxon>Pentapetalae</taxon>
        <taxon>rosids</taxon>
        <taxon>fabids</taxon>
        <taxon>Fabales</taxon>
        <taxon>Fabaceae</taxon>
        <taxon>Papilionoideae</taxon>
        <taxon>50 kb inversion clade</taxon>
        <taxon>NPAAA clade</taxon>
        <taxon>indigoferoid/millettioid clade</taxon>
        <taxon>Phaseoleae</taxon>
        <taxon>Mucuna</taxon>
    </lineage>
</organism>
<dbReference type="PANTHER" id="PTHR32108:SF9">
    <property type="entry name" value="REVERSE TRANSCRIPTASE RNASE H-LIKE DOMAIN-CONTAINING PROTEIN"/>
    <property type="match status" value="1"/>
</dbReference>
<sequence length="122" mass="13989">MDMAPDHFQLQNMAKKGKETFKETTYQPSLSTPQANPLDNESRGRNNPTRTFTSILMSHTKLLTRLVQNGLVIPFLLKPLQPPYPKSYDQNAKYDYHANTISHATKNCWGLKHKVQDMIDAE</sequence>
<evidence type="ECO:0000313" key="3">
    <source>
        <dbReference type="Proteomes" id="UP000257109"/>
    </source>
</evidence>
<dbReference type="OrthoDB" id="1418540at2759"/>
<dbReference type="EMBL" id="QJKJ01002587">
    <property type="protein sequence ID" value="RDY02189.1"/>
    <property type="molecule type" value="Genomic_DNA"/>
</dbReference>
<feature type="compositionally biased region" description="Polar residues" evidence="1">
    <location>
        <begin position="23"/>
        <end position="50"/>
    </location>
</feature>
<feature type="region of interest" description="Disordered" evidence="1">
    <location>
        <begin position="14"/>
        <end position="50"/>
    </location>
</feature>
<evidence type="ECO:0000256" key="1">
    <source>
        <dbReference type="SAM" id="MobiDB-lite"/>
    </source>
</evidence>
<reference evidence="2" key="1">
    <citation type="submission" date="2018-05" db="EMBL/GenBank/DDBJ databases">
        <title>Draft genome of Mucuna pruriens seed.</title>
        <authorList>
            <person name="Nnadi N.E."/>
            <person name="Vos R."/>
            <person name="Hasami M.H."/>
            <person name="Devisetty U.K."/>
            <person name="Aguiy J.C."/>
        </authorList>
    </citation>
    <scope>NUCLEOTIDE SEQUENCE [LARGE SCALE GENOMIC DNA]</scope>
    <source>
        <strain evidence="2">JCA_2017</strain>
    </source>
</reference>
<accession>A0A371HHF8</accession>
<feature type="non-terminal residue" evidence="2">
    <location>
        <position position="1"/>
    </location>
</feature>
<proteinExistence type="predicted"/>
<protein>
    <submittedName>
        <fullName evidence="2">Uncharacterized protein</fullName>
    </submittedName>
</protein>
<name>A0A371HHF8_MUCPR</name>
<gene>
    <name evidence="2" type="ORF">CR513_14392</name>
</gene>
<keyword evidence="3" id="KW-1185">Reference proteome</keyword>
<dbReference type="PANTHER" id="PTHR32108">
    <property type="entry name" value="DNA-DIRECTED RNA POLYMERASE SUBUNIT ALPHA"/>
    <property type="match status" value="1"/>
</dbReference>
<evidence type="ECO:0000313" key="2">
    <source>
        <dbReference type="EMBL" id="RDY02189.1"/>
    </source>
</evidence>
<dbReference type="AlphaFoldDB" id="A0A371HHF8"/>
<dbReference type="Proteomes" id="UP000257109">
    <property type="component" value="Unassembled WGS sequence"/>
</dbReference>
<comment type="caution">
    <text evidence="2">The sequence shown here is derived from an EMBL/GenBank/DDBJ whole genome shotgun (WGS) entry which is preliminary data.</text>
</comment>